<dbReference type="AlphaFoldDB" id="A0A2C5YQP1"/>
<gene>
    <name evidence="3" type="ORF">CDD80_1632</name>
</gene>
<sequence length="125" mass="13967">MRINLLLILATLSHLTIALAHNRVLKVVRKCPHGKDCYETGIFYNDDEFVILGILNHSDCYHVTIGPFKKLCFSLDNETGNYQLDGKDIRCLKLEVKEPFTPARSDRPHSANHPGPGLVSPEPSG</sequence>
<feature type="signal peptide" evidence="2">
    <location>
        <begin position="1"/>
        <end position="20"/>
    </location>
</feature>
<name>A0A2C5YQP1_9HYPO</name>
<organism evidence="3 4">
    <name type="scientific">Ophiocordyceps camponoti-rufipedis</name>
    <dbReference type="NCBI Taxonomy" id="2004952"/>
    <lineage>
        <taxon>Eukaryota</taxon>
        <taxon>Fungi</taxon>
        <taxon>Dikarya</taxon>
        <taxon>Ascomycota</taxon>
        <taxon>Pezizomycotina</taxon>
        <taxon>Sordariomycetes</taxon>
        <taxon>Hypocreomycetidae</taxon>
        <taxon>Hypocreales</taxon>
        <taxon>Ophiocordycipitaceae</taxon>
        <taxon>Ophiocordyceps</taxon>
    </lineage>
</organism>
<reference evidence="3 4" key="1">
    <citation type="submission" date="2017-06" db="EMBL/GenBank/DDBJ databases">
        <title>Ant-infecting Ophiocordyceps genomes reveal a high diversity of potential behavioral manipulation genes and a possible major role for enterotoxins.</title>
        <authorList>
            <person name="De Bekker C."/>
            <person name="Evans H.C."/>
            <person name="Brachmann A."/>
            <person name="Hughes D.P."/>
        </authorList>
    </citation>
    <scope>NUCLEOTIDE SEQUENCE [LARGE SCALE GENOMIC DNA]</scope>
    <source>
        <strain evidence="3 4">Map16</strain>
    </source>
</reference>
<protein>
    <recommendedName>
        <fullName evidence="5">Cyanovirin-N domain-containing protein</fullName>
    </recommendedName>
</protein>
<evidence type="ECO:0000313" key="4">
    <source>
        <dbReference type="Proteomes" id="UP000226431"/>
    </source>
</evidence>
<feature type="chain" id="PRO_5012993695" description="Cyanovirin-N domain-containing protein" evidence="2">
    <location>
        <begin position="21"/>
        <end position="125"/>
    </location>
</feature>
<evidence type="ECO:0008006" key="5">
    <source>
        <dbReference type="Google" id="ProtNLM"/>
    </source>
</evidence>
<dbReference type="OrthoDB" id="10372774at2759"/>
<proteinExistence type="predicted"/>
<keyword evidence="2" id="KW-0732">Signal</keyword>
<evidence type="ECO:0000256" key="2">
    <source>
        <dbReference type="SAM" id="SignalP"/>
    </source>
</evidence>
<dbReference type="EMBL" id="NJES01000017">
    <property type="protein sequence ID" value="PHH80428.1"/>
    <property type="molecule type" value="Genomic_DNA"/>
</dbReference>
<keyword evidence="4" id="KW-1185">Reference proteome</keyword>
<feature type="region of interest" description="Disordered" evidence="1">
    <location>
        <begin position="101"/>
        <end position="125"/>
    </location>
</feature>
<accession>A0A2C5YQP1</accession>
<comment type="caution">
    <text evidence="3">The sequence shown here is derived from an EMBL/GenBank/DDBJ whole genome shotgun (WGS) entry which is preliminary data.</text>
</comment>
<evidence type="ECO:0000313" key="3">
    <source>
        <dbReference type="EMBL" id="PHH80428.1"/>
    </source>
</evidence>
<dbReference type="Proteomes" id="UP000226431">
    <property type="component" value="Unassembled WGS sequence"/>
</dbReference>
<evidence type="ECO:0000256" key="1">
    <source>
        <dbReference type="SAM" id="MobiDB-lite"/>
    </source>
</evidence>